<sequence>MAVLELTFCLWLELVPPVILLASVSTPGSPTLS</sequence>
<evidence type="ECO:0000313" key="2">
    <source>
        <dbReference type="Proteomes" id="UP000054721"/>
    </source>
</evidence>
<gene>
    <name evidence="1" type="ORF">T02_13758</name>
</gene>
<dbReference type="EMBL" id="JYDW01001821">
    <property type="protein sequence ID" value="KRZ46915.1"/>
    <property type="molecule type" value="Genomic_DNA"/>
</dbReference>
<accession>A0A0V1KI89</accession>
<evidence type="ECO:0000313" key="1">
    <source>
        <dbReference type="EMBL" id="KRZ46915.1"/>
    </source>
</evidence>
<protein>
    <submittedName>
        <fullName evidence="1">Uncharacterized protein</fullName>
    </submittedName>
</protein>
<proteinExistence type="predicted"/>
<keyword evidence="2" id="KW-1185">Reference proteome</keyword>
<name>A0A0V1KI89_9BILA</name>
<dbReference type="Proteomes" id="UP000054721">
    <property type="component" value="Unassembled WGS sequence"/>
</dbReference>
<organism evidence="1 2">
    <name type="scientific">Trichinella nativa</name>
    <dbReference type="NCBI Taxonomy" id="6335"/>
    <lineage>
        <taxon>Eukaryota</taxon>
        <taxon>Metazoa</taxon>
        <taxon>Ecdysozoa</taxon>
        <taxon>Nematoda</taxon>
        <taxon>Enoplea</taxon>
        <taxon>Dorylaimia</taxon>
        <taxon>Trichinellida</taxon>
        <taxon>Trichinellidae</taxon>
        <taxon>Trichinella</taxon>
    </lineage>
</organism>
<comment type="caution">
    <text evidence="1">The sequence shown here is derived from an EMBL/GenBank/DDBJ whole genome shotgun (WGS) entry which is preliminary data.</text>
</comment>
<reference evidence="1 2" key="1">
    <citation type="submission" date="2015-05" db="EMBL/GenBank/DDBJ databases">
        <title>Evolution of Trichinella species and genotypes.</title>
        <authorList>
            <person name="Korhonen P.K."/>
            <person name="Edoardo P."/>
            <person name="Giuseppe L.R."/>
            <person name="Gasser R.B."/>
        </authorList>
    </citation>
    <scope>NUCLEOTIDE SEQUENCE [LARGE SCALE GENOMIC DNA]</scope>
    <source>
        <strain evidence="1">ISS10</strain>
    </source>
</reference>
<dbReference type="AlphaFoldDB" id="A0A0V1KI89"/>